<accession>A0A6J4T1E8</accession>
<reference evidence="2" key="1">
    <citation type="submission" date="2020-02" db="EMBL/GenBank/DDBJ databases">
        <authorList>
            <person name="Meier V. D."/>
        </authorList>
    </citation>
    <scope>NUCLEOTIDE SEQUENCE</scope>
    <source>
        <strain evidence="2">AVDCRST_MAG05</strain>
    </source>
</reference>
<evidence type="ECO:0000313" key="2">
    <source>
        <dbReference type="EMBL" id="CAA9511399.1"/>
    </source>
</evidence>
<keyword evidence="1" id="KW-0812">Transmembrane</keyword>
<evidence type="ECO:0000256" key="1">
    <source>
        <dbReference type="SAM" id="Phobius"/>
    </source>
</evidence>
<keyword evidence="1" id="KW-0472">Membrane</keyword>
<gene>
    <name evidence="2" type="ORF">AVDCRST_MAG05-3046</name>
</gene>
<dbReference type="EMBL" id="CADCVM010000339">
    <property type="protein sequence ID" value="CAA9511399.1"/>
    <property type="molecule type" value="Genomic_DNA"/>
</dbReference>
<feature type="transmembrane region" description="Helical" evidence="1">
    <location>
        <begin position="12"/>
        <end position="37"/>
    </location>
</feature>
<name>A0A6J4T1E8_9ACTN</name>
<organism evidence="2">
    <name type="scientific">uncultured Rubrobacteraceae bacterium</name>
    <dbReference type="NCBI Taxonomy" id="349277"/>
    <lineage>
        <taxon>Bacteria</taxon>
        <taxon>Bacillati</taxon>
        <taxon>Actinomycetota</taxon>
        <taxon>Rubrobacteria</taxon>
        <taxon>Rubrobacterales</taxon>
        <taxon>Rubrobacteraceae</taxon>
        <taxon>environmental samples</taxon>
    </lineage>
</organism>
<proteinExistence type="predicted"/>
<keyword evidence="1" id="KW-1133">Transmembrane helix</keyword>
<dbReference type="AlphaFoldDB" id="A0A6J4T1E8"/>
<sequence>MVARVSRGIAFLALTAAAVLAFSATALVLTWLFLYWLHPTLVDPEPPIMR</sequence>
<protein>
    <submittedName>
        <fullName evidence="2">Uncharacterized protein</fullName>
    </submittedName>
</protein>